<dbReference type="Gene3D" id="3.30.70.270">
    <property type="match status" value="1"/>
</dbReference>
<evidence type="ECO:0000259" key="2">
    <source>
        <dbReference type="PROSITE" id="PS50011"/>
    </source>
</evidence>
<organism evidence="4 5">
    <name type="scientific">Parafrankia irregularis</name>
    <dbReference type="NCBI Taxonomy" id="795642"/>
    <lineage>
        <taxon>Bacteria</taxon>
        <taxon>Bacillati</taxon>
        <taxon>Actinomycetota</taxon>
        <taxon>Actinomycetes</taxon>
        <taxon>Frankiales</taxon>
        <taxon>Frankiaceae</taxon>
        <taxon>Parafrankia</taxon>
    </lineage>
</organism>
<dbReference type="InterPro" id="IPR029787">
    <property type="entry name" value="Nucleotide_cyclase"/>
</dbReference>
<dbReference type="InterPro" id="IPR000160">
    <property type="entry name" value="GGDEF_dom"/>
</dbReference>
<dbReference type="FunFam" id="3.30.70.270:FF:000001">
    <property type="entry name" value="Diguanylate cyclase domain protein"/>
    <property type="match status" value="1"/>
</dbReference>
<feature type="domain" description="GGDEF" evidence="3">
    <location>
        <begin position="1497"/>
        <end position="1632"/>
    </location>
</feature>
<reference evidence="5" key="1">
    <citation type="submission" date="2015-11" db="EMBL/GenBank/DDBJ databases">
        <authorList>
            <person name="Varghese N."/>
        </authorList>
    </citation>
    <scope>NUCLEOTIDE SEQUENCE [LARGE SCALE GENOMIC DNA]</scope>
    <source>
        <strain evidence="5">DSM 45899</strain>
    </source>
</reference>
<dbReference type="InterPro" id="IPR000719">
    <property type="entry name" value="Prot_kinase_dom"/>
</dbReference>
<dbReference type="SUPFAM" id="SSF52540">
    <property type="entry name" value="P-loop containing nucleoside triphosphate hydrolases"/>
    <property type="match status" value="1"/>
</dbReference>
<dbReference type="PANTHER" id="PTHR43642:SF1">
    <property type="entry name" value="HYBRID SIGNAL TRANSDUCTION HISTIDINE KINASE G"/>
    <property type="match status" value="1"/>
</dbReference>
<dbReference type="Pfam" id="PF00990">
    <property type="entry name" value="GGDEF"/>
    <property type="match status" value="1"/>
</dbReference>
<dbReference type="Pfam" id="PF00069">
    <property type="entry name" value="Pkinase"/>
    <property type="match status" value="1"/>
</dbReference>
<dbReference type="SUPFAM" id="SSF56112">
    <property type="entry name" value="Protein kinase-like (PK-like)"/>
    <property type="match status" value="1"/>
</dbReference>
<dbReference type="InterPro" id="IPR043128">
    <property type="entry name" value="Rev_trsase/Diguanyl_cyclase"/>
</dbReference>
<evidence type="ECO:0000256" key="1">
    <source>
        <dbReference type="ARBA" id="ARBA00004167"/>
    </source>
</evidence>
<dbReference type="NCBIfam" id="TIGR00254">
    <property type="entry name" value="GGDEF"/>
    <property type="match status" value="1"/>
</dbReference>
<dbReference type="InterPro" id="IPR053159">
    <property type="entry name" value="Hybrid_Histidine_Kinase"/>
</dbReference>
<name>A0A0S4QR28_9ACTN</name>
<dbReference type="CDD" id="cd01949">
    <property type="entry name" value="GGDEF"/>
    <property type="match status" value="1"/>
</dbReference>
<proteinExistence type="predicted"/>
<feature type="domain" description="Protein kinase" evidence="2">
    <location>
        <begin position="1"/>
        <end position="269"/>
    </location>
</feature>
<dbReference type="InterPro" id="IPR029016">
    <property type="entry name" value="GAF-like_dom_sf"/>
</dbReference>
<keyword evidence="5" id="KW-1185">Reference proteome</keyword>
<dbReference type="Pfam" id="PF01590">
    <property type="entry name" value="GAF"/>
    <property type="match status" value="1"/>
</dbReference>
<dbReference type="InterPro" id="IPR041664">
    <property type="entry name" value="AAA_16"/>
</dbReference>
<dbReference type="SUPFAM" id="SSF55781">
    <property type="entry name" value="GAF domain-like"/>
    <property type="match status" value="1"/>
</dbReference>
<dbReference type="SUPFAM" id="SSF55073">
    <property type="entry name" value="Nucleotide cyclase"/>
    <property type="match status" value="1"/>
</dbReference>
<dbReference type="PANTHER" id="PTHR43642">
    <property type="entry name" value="HYBRID SIGNAL TRANSDUCTION HISTIDINE KINASE G"/>
    <property type="match status" value="1"/>
</dbReference>
<accession>A0A0S4QR28</accession>
<dbReference type="GO" id="GO:0016020">
    <property type="term" value="C:membrane"/>
    <property type="evidence" value="ECO:0007669"/>
    <property type="project" value="UniProtKB-SubCell"/>
</dbReference>
<dbReference type="SMART" id="SM00065">
    <property type="entry name" value="GAF"/>
    <property type="match status" value="1"/>
</dbReference>
<dbReference type="SMART" id="SM00267">
    <property type="entry name" value="GGDEF"/>
    <property type="match status" value="1"/>
</dbReference>
<protein>
    <submittedName>
        <fullName evidence="4">Diguanylate cyclase (GGDEF) domain-containing protein</fullName>
    </submittedName>
</protein>
<dbReference type="PROSITE" id="PS50011">
    <property type="entry name" value="PROTEIN_KINASE_DOM"/>
    <property type="match status" value="1"/>
</dbReference>
<dbReference type="Proteomes" id="UP000198802">
    <property type="component" value="Unassembled WGS sequence"/>
</dbReference>
<dbReference type="InterPro" id="IPR027417">
    <property type="entry name" value="P-loop_NTPase"/>
</dbReference>
<evidence type="ECO:0000259" key="3">
    <source>
        <dbReference type="PROSITE" id="PS50887"/>
    </source>
</evidence>
<dbReference type="GO" id="GO:0004672">
    <property type="term" value="F:protein kinase activity"/>
    <property type="evidence" value="ECO:0007669"/>
    <property type="project" value="InterPro"/>
</dbReference>
<dbReference type="InterPro" id="IPR003018">
    <property type="entry name" value="GAF"/>
</dbReference>
<dbReference type="Gene3D" id="1.10.510.10">
    <property type="entry name" value="Transferase(Phosphotransferase) domain 1"/>
    <property type="match status" value="1"/>
</dbReference>
<dbReference type="Gene3D" id="3.30.450.40">
    <property type="match status" value="1"/>
</dbReference>
<sequence>MDGSEGTEPSRDLPTAVRVDVLHETERTRVTRIMSAAGSLIRKEPLGPGADWRLLHETEILKRLSGVDGVAQLADGSPSCPGSILLADVGGIALCELAMPLAPVTLVELAESLARAVAEMHRRGVAHQNINPANIVVGGNRNIPYLVDFALAASIADLRPGFLHHREIVGTVPYLAPEQTGRTARLVDQRADLYALGATLYELATGAPPFGSSDPARIIQDHLVRIPVPPAAVNPLLPAELSAIIMHLLKKEPDDRYQTADGLVRDLVLLRRGARISDPGAHDSPLRPLAPSRLAGRDEEIRDLGAAFAEAMAGHCRGLLVSGAAGVGKTSLVNELRPMVAGRNGWFVTGKFDQFRRDEEYDGVRQAFRALGRLLLAEPEGRLAKVREQLLDALGPNAELVAAALPELAALLKVAPDPGDPMTARVRLQHASVAVLRTITSWRRPLVFVVDDLQWAGRTPLGFIDLILGSEEQTEGLLLVGAYRDSDVDIAHPLAPMLDRWSRQPTGPHHQRLGNLVPAGQASLVADILHIAPQSASELARMIESITEGSPYDTVELFNALRHEGLIAPGESRWHVDQSALRRRLAGLDIKKLLAARVASLPSGTREVLMAMACLAGRVELDLLATATGLAAQEVERRLAPAYAAALLVRELDDRSTIRFHHDRTQKSLLDRITATEQRAVRLRLARCLSERDEYFAVAAEQYLLVADAVHATQERQLMAALFRRAAGQARILSNYPLEERFLTAAMPLIDPADTDQLIAVGTERHAALHRLGLLEEADEAYETVCRLCTHPTQRTAAVEAQVVSLTNRGLAREAMRLGLDQLRHLGFAVPDRDHLDSDIDRGLKEVRQWIDRTDESDDLRLAGGIDHSRLDACRIIDRLLPAAYFCDQPMLGWLTVKVLEMWVQNGPHATFLGPAAGAAWTIGSRGDYRTGYRVVQRLLSVSRSLGYDLEIGRAQYLYAAGVGHWFDSLEENISGARRALEVLVRSGDLQNASYTRYMLVHNLLDCAPTLDALAPEVDAALAAGAGTGNAHLVENVQPCRQLIRILRGETVESEADEVSALSRLAANPIARAHLHIALALAAAIFDHPARLARHTAASMRLLPVIEPMYVTTTARLLRAMSLAAQARATEASQREASLAELDELVAWLSARAADAPVNFLHLLRLVEAEQAWAVGDFHKAAYMFDVAQREASTRDRPWHRALILERTARFYLSHGMLEAGNAPLAAARRQYLAWGATAKVSQLDWVHPVQGIEFTAMEPDARRLAEPAGCKPAATTRTIDLFGIAAASQALGSETTIDGLRARVAGILSEMTGATSVHLLLHEQNEVGWSVPVGDGDTISLDEAGRRRMLPASVIWYVDRTHQPLAIDDATHDERFRRDLYFADLDRCSLLALPITIRGTQGAMLLLENRMIRSAFTIERLEGIMLVAGQLAVSLDNAQVYASLERKVAERTQQLSVVNRRLLQLSTTDPLTGLANRRRLSEVLDVEWNRAGRNSTPIALTIVDIDYFKLYNDHFGHSAGDQCLKKVAACLAKNIRDTHLVARYGGEEFAVVMPRTGLGAAARLAHRSRSAVEELAEPHPLVERGVVTVSIGVAAAVPPVDGDLNAFFEVADAALYKAKHRGRNRVAVARR</sequence>
<dbReference type="CDD" id="cd14014">
    <property type="entry name" value="STKc_PknB_like"/>
    <property type="match status" value="1"/>
</dbReference>
<evidence type="ECO:0000313" key="4">
    <source>
        <dbReference type="EMBL" id="CUU58065.1"/>
    </source>
</evidence>
<dbReference type="EMBL" id="FAOZ01000016">
    <property type="protein sequence ID" value="CUU58065.1"/>
    <property type="molecule type" value="Genomic_DNA"/>
</dbReference>
<dbReference type="SMART" id="SM00220">
    <property type="entry name" value="S_TKc"/>
    <property type="match status" value="1"/>
</dbReference>
<dbReference type="Pfam" id="PF13191">
    <property type="entry name" value="AAA_16"/>
    <property type="match status" value="1"/>
</dbReference>
<comment type="subcellular location">
    <subcellularLocation>
        <location evidence="1">Membrane</location>
        <topology evidence="1">Single-pass membrane protein</topology>
    </subcellularLocation>
</comment>
<dbReference type="GO" id="GO:0005524">
    <property type="term" value="F:ATP binding"/>
    <property type="evidence" value="ECO:0007669"/>
    <property type="project" value="InterPro"/>
</dbReference>
<gene>
    <name evidence="4" type="ORF">Ga0074812_11695</name>
</gene>
<dbReference type="PROSITE" id="PS50887">
    <property type="entry name" value="GGDEF"/>
    <property type="match status" value="1"/>
</dbReference>
<dbReference type="InterPro" id="IPR011009">
    <property type="entry name" value="Kinase-like_dom_sf"/>
</dbReference>
<evidence type="ECO:0000313" key="5">
    <source>
        <dbReference type="Proteomes" id="UP000198802"/>
    </source>
</evidence>